<dbReference type="EMBL" id="CP008954">
    <property type="protein sequence ID" value="AIG81244.1"/>
    <property type="molecule type" value="Genomic_DNA"/>
</dbReference>
<keyword evidence="2" id="KW-1185">Reference proteome</keyword>
<dbReference type="AlphaFoldDB" id="A0A075V9N7"/>
<protein>
    <submittedName>
        <fullName evidence="1">Uncharacterized protein</fullName>
    </submittedName>
</protein>
<proteinExistence type="predicted"/>
<accession>A0A075V9N7</accession>
<dbReference type="RefSeq" id="WP_040133631.1">
    <property type="nucleotide sequence ID" value="NZ_CP008954.1"/>
</dbReference>
<dbReference type="Proteomes" id="UP000028492">
    <property type="component" value="Plasmid pAmyja1"/>
</dbReference>
<keyword evidence="1" id="KW-0614">Plasmid</keyword>
<name>A0A075V9N7_9PSEU</name>
<evidence type="ECO:0000313" key="2">
    <source>
        <dbReference type="Proteomes" id="UP000028492"/>
    </source>
</evidence>
<dbReference type="KEGG" id="aja:AJAP_42365"/>
<gene>
    <name evidence="1" type="ORF">AJAP_42365</name>
</gene>
<sequence>MTSSTGFGGGTRVVSTITVTPEEPTGLFRPDAMSEWVGHLVQVAGLDPAYEHTLQAVKVVPGPRMVMDMNLGRYVEQVVDGGAAELTVLTEAPYVPCYANYVRVIAGVPPARAQIVRADTGAVLVERGRYPAPFYDGQTLAVGEQHYRITATSWPNRNPETGSAGRNEDYQLVTVVPIPDQEPIAPVPSPTP</sequence>
<organism evidence="1 2">
    <name type="scientific">Amycolatopsis japonica</name>
    <dbReference type="NCBI Taxonomy" id="208439"/>
    <lineage>
        <taxon>Bacteria</taxon>
        <taxon>Bacillati</taxon>
        <taxon>Actinomycetota</taxon>
        <taxon>Actinomycetes</taxon>
        <taxon>Pseudonocardiales</taxon>
        <taxon>Pseudonocardiaceae</taxon>
        <taxon>Amycolatopsis</taxon>
        <taxon>Amycolatopsis japonica group</taxon>
    </lineage>
</organism>
<dbReference type="HOGENOM" id="CLU_1412577_0_0_11"/>
<reference evidence="1 2" key="1">
    <citation type="journal article" date="2014" name="J. Biotechnol.">
        <title>Complete genome sequence of the actinobacterium Amycolatopsis japonica MG417-CF17(T) (=DSM 44213T) producing (S,S)-N,N'-ethylenediaminedisuccinic acid.</title>
        <authorList>
            <person name="Stegmann E."/>
            <person name="Albersmeier A."/>
            <person name="Spohn M."/>
            <person name="Gert H."/>
            <person name="Weber T."/>
            <person name="Wohlleben W."/>
            <person name="Kalinowski J."/>
            <person name="Ruckert C."/>
        </authorList>
    </citation>
    <scope>NUCLEOTIDE SEQUENCE [LARGE SCALE GENOMIC DNA]</scope>
    <source>
        <strain evidence="2">MG417-CF17 (DSM 44213)</strain>
        <plasmid evidence="1">pAmyja1</plasmid>
    </source>
</reference>
<geneLocation type="plasmid" evidence="1 2">
    <name>pAmyja1</name>
</geneLocation>
<evidence type="ECO:0000313" key="1">
    <source>
        <dbReference type="EMBL" id="AIG81244.1"/>
    </source>
</evidence>